<dbReference type="Gene3D" id="3.90.550.10">
    <property type="entry name" value="Spore Coat Polysaccharide Biosynthesis Protein SpsA, Chain A"/>
    <property type="match status" value="1"/>
</dbReference>
<dbReference type="GO" id="GO:0016779">
    <property type="term" value="F:nucleotidyltransferase activity"/>
    <property type="evidence" value="ECO:0007669"/>
    <property type="project" value="UniProtKB-KW"/>
</dbReference>
<dbReference type="Proteomes" id="UP001157961">
    <property type="component" value="Unassembled WGS sequence"/>
</dbReference>
<dbReference type="EMBL" id="FXTY01000001">
    <property type="protein sequence ID" value="SMP06393.1"/>
    <property type="molecule type" value="Genomic_DNA"/>
</dbReference>
<gene>
    <name evidence="5" type="ORF">SAMN06265373_101640</name>
</gene>
<dbReference type="InterPro" id="IPR050065">
    <property type="entry name" value="GlmU-like"/>
</dbReference>
<name>A0ABY1ND39_9RHOB</name>
<dbReference type="PANTHER" id="PTHR43584">
    <property type="entry name" value="NUCLEOTIDYL TRANSFERASE"/>
    <property type="match status" value="1"/>
</dbReference>
<keyword evidence="1" id="KW-0808">Transferase</keyword>
<evidence type="ECO:0000256" key="2">
    <source>
        <dbReference type="ARBA" id="ARBA00022695"/>
    </source>
</evidence>
<dbReference type="Pfam" id="PF12804">
    <property type="entry name" value="NTP_transf_3"/>
    <property type="match status" value="1"/>
</dbReference>
<keyword evidence="2 5" id="KW-0548">Nucleotidyltransferase</keyword>
<keyword evidence="6" id="KW-1185">Reference proteome</keyword>
<evidence type="ECO:0000256" key="1">
    <source>
        <dbReference type="ARBA" id="ARBA00022679"/>
    </source>
</evidence>
<accession>A0ABY1ND39</accession>
<dbReference type="InterPro" id="IPR029044">
    <property type="entry name" value="Nucleotide-diphossugar_trans"/>
</dbReference>
<sequence length="222" mass="23928">MLFAAGFGTRMGELTRDTPKPLLKVAGKTLLDRTLELTTVIAAERTIVNAHYHHQKVAEHLKGTGVQVSIELPDILETGGGLRNALPLLGDGPVFTSNTDAVWHGPNPFEMLRDAWRPDDMDALLLCLPKENAIGHKGTGDFVLNEVGQIRRGPGVVYSGVQILKTGGLADIAETSFSLNVLWDKMCASGRLYGLTYPGKWCDVGSPEGLQLAEGLLEAKDV</sequence>
<comment type="caution">
    <text evidence="5">The sequence shown here is derived from an EMBL/GenBank/DDBJ whole genome shotgun (WGS) entry which is preliminary data.</text>
</comment>
<dbReference type="PANTHER" id="PTHR43584:SF8">
    <property type="entry name" value="N-ACETYLMURAMATE ALPHA-1-PHOSPHATE URIDYLYLTRANSFERASE"/>
    <property type="match status" value="1"/>
</dbReference>
<evidence type="ECO:0000313" key="5">
    <source>
        <dbReference type="EMBL" id="SMP06393.1"/>
    </source>
</evidence>
<evidence type="ECO:0000256" key="3">
    <source>
        <dbReference type="ARBA" id="ARBA00022842"/>
    </source>
</evidence>
<organism evidence="5 6">
    <name type="scientific">Shimia sagamensis</name>
    <dbReference type="NCBI Taxonomy" id="1566352"/>
    <lineage>
        <taxon>Bacteria</taxon>
        <taxon>Pseudomonadati</taxon>
        <taxon>Pseudomonadota</taxon>
        <taxon>Alphaproteobacteria</taxon>
        <taxon>Rhodobacterales</taxon>
        <taxon>Roseobacteraceae</taxon>
    </lineage>
</organism>
<proteinExistence type="predicted"/>
<dbReference type="InterPro" id="IPR025877">
    <property type="entry name" value="MobA-like_NTP_Trfase"/>
</dbReference>
<feature type="domain" description="MobA-like NTP transferase" evidence="4">
    <location>
        <begin position="3"/>
        <end position="126"/>
    </location>
</feature>
<protein>
    <submittedName>
        <fullName evidence="5">MurNAc alpha-1-phosphate uridylyltransferase</fullName>
    </submittedName>
</protein>
<dbReference type="CDD" id="cd06422">
    <property type="entry name" value="NTP_transferase_like_1"/>
    <property type="match status" value="1"/>
</dbReference>
<reference evidence="5 6" key="1">
    <citation type="submission" date="2017-05" db="EMBL/GenBank/DDBJ databases">
        <authorList>
            <person name="Varghese N."/>
            <person name="Submissions S."/>
        </authorList>
    </citation>
    <scope>NUCLEOTIDE SEQUENCE [LARGE SCALE GENOMIC DNA]</scope>
    <source>
        <strain evidence="5 6">DSM 29734</strain>
    </source>
</reference>
<keyword evidence="3" id="KW-0460">Magnesium</keyword>
<evidence type="ECO:0000259" key="4">
    <source>
        <dbReference type="Pfam" id="PF12804"/>
    </source>
</evidence>
<dbReference type="SUPFAM" id="SSF53448">
    <property type="entry name" value="Nucleotide-diphospho-sugar transferases"/>
    <property type="match status" value="1"/>
</dbReference>
<evidence type="ECO:0000313" key="6">
    <source>
        <dbReference type="Proteomes" id="UP001157961"/>
    </source>
</evidence>